<protein>
    <recommendedName>
        <fullName evidence="5">DoxX family protein</fullName>
    </recommendedName>
</protein>
<feature type="transmembrane region" description="Helical" evidence="2">
    <location>
        <begin position="126"/>
        <end position="147"/>
    </location>
</feature>
<feature type="transmembrane region" description="Helical" evidence="2">
    <location>
        <begin position="242"/>
        <end position="262"/>
    </location>
</feature>
<keyword evidence="2" id="KW-1133">Transmembrane helix</keyword>
<organism evidence="3 4">
    <name type="scientific">Mycolicibacterium moriokaense</name>
    <dbReference type="NCBI Taxonomy" id="39691"/>
    <lineage>
        <taxon>Bacteria</taxon>
        <taxon>Bacillati</taxon>
        <taxon>Actinomycetota</taxon>
        <taxon>Actinomycetes</taxon>
        <taxon>Mycobacteriales</taxon>
        <taxon>Mycobacteriaceae</taxon>
        <taxon>Mycolicibacterium</taxon>
    </lineage>
</organism>
<evidence type="ECO:0000256" key="1">
    <source>
        <dbReference type="SAM" id="MobiDB-lite"/>
    </source>
</evidence>
<feature type="transmembrane region" description="Helical" evidence="2">
    <location>
        <begin position="159"/>
        <end position="180"/>
    </location>
</feature>
<dbReference type="AlphaFoldDB" id="A0AAD1M4Z9"/>
<evidence type="ECO:0000256" key="2">
    <source>
        <dbReference type="SAM" id="Phobius"/>
    </source>
</evidence>
<feature type="region of interest" description="Disordered" evidence="1">
    <location>
        <begin position="1"/>
        <end position="22"/>
    </location>
</feature>
<keyword evidence="2" id="KW-0472">Membrane</keyword>
<feature type="transmembrane region" description="Helical" evidence="2">
    <location>
        <begin position="60"/>
        <end position="85"/>
    </location>
</feature>
<proteinExistence type="predicted"/>
<keyword evidence="4" id="KW-1185">Reference proteome</keyword>
<dbReference type="Proteomes" id="UP000466681">
    <property type="component" value="Chromosome"/>
</dbReference>
<reference evidence="3 4" key="1">
    <citation type="journal article" date="2019" name="Emerg. Microbes Infect.">
        <title>Comprehensive subspecies identification of 175 nontuberculous mycobacteria species based on 7547 genomic profiles.</title>
        <authorList>
            <person name="Matsumoto Y."/>
            <person name="Kinjo T."/>
            <person name="Motooka D."/>
            <person name="Nabeya D."/>
            <person name="Jung N."/>
            <person name="Uechi K."/>
            <person name="Horii T."/>
            <person name="Iida T."/>
            <person name="Fujita J."/>
            <person name="Nakamura S."/>
        </authorList>
    </citation>
    <scope>NUCLEOTIDE SEQUENCE [LARGE SCALE GENOMIC DNA]</scope>
    <source>
        <strain evidence="3 4">JCM 6375</strain>
    </source>
</reference>
<evidence type="ECO:0000313" key="3">
    <source>
        <dbReference type="EMBL" id="BBX00812.1"/>
    </source>
</evidence>
<feature type="transmembrane region" description="Helical" evidence="2">
    <location>
        <begin position="220"/>
        <end position="237"/>
    </location>
</feature>
<feature type="compositionally biased region" description="Basic and acidic residues" evidence="1">
    <location>
        <begin position="1"/>
        <end position="10"/>
    </location>
</feature>
<sequence length="481" mass="53094">MRILQKDAHQAGHRSAQPSLRSGAENLNCDEWRAFQATDKREVVEAVPQWTWLQRLGFRLLFTIAGGSVIVTGGVMLLVTVYAGVVHAGGGRYPFEPAIWVLAQIGSYLTRGRGVDITRSPAGDVLWTWCFQLGWTVVALLITAVWTAMDRRRPNYRSLAASLLVFARFSLALVMIYYGVGKVIPVQMGYMALPHHQLQLVGDTGLFATLWDFVGASEPYSVAIGLVELLSGVFLLWNRTWLLGALFAVIATTQIFLLNLTYDVPVKLVSGQLFLVAIGITSPYWSNLARVVFNRGETRPVQLWPPLGSGAPLLRRTGVVAKFGAAAMLLAIAGPGGVMAYAAYHTPSSTLDGVWCATSFTVDGRESNLNDTSPQPWTNVAITDRKSVPGHGVVMFVSQVPSGYTTRWHLKIDGDRLELRKRLADSTQMVLFATQPDKNRLILVGEVDGRRVEGTFERRFMERSKSSFRLISPPIPMESVW</sequence>
<feature type="transmembrane region" description="Helical" evidence="2">
    <location>
        <begin position="268"/>
        <end position="285"/>
    </location>
</feature>
<accession>A0AAD1M4Z9</accession>
<evidence type="ECO:0008006" key="5">
    <source>
        <dbReference type="Google" id="ProtNLM"/>
    </source>
</evidence>
<name>A0AAD1M4Z9_9MYCO</name>
<feature type="transmembrane region" description="Helical" evidence="2">
    <location>
        <begin position="323"/>
        <end position="344"/>
    </location>
</feature>
<dbReference type="KEGG" id="mmor:MMOR_17480"/>
<evidence type="ECO:0000313" key="4">
    <source>
        <dbReference type="Proteomes" id="UP000466681"/>
    </source>
</evidence>
<dbReference type="EMBL" id="AP022560">
    <property type="protein sequence ID" value="BBX00812.1"/>
    <property type="molecule type" value="Genomic_DNA"/>
</dbReference>
<keyword evidence="2" id="KW-0812">Transmembrane</keyword>
<gene>
    <name evidence="3" type="ORF">MMOR_17480</name>
</gene>